<dbReference type="EMBL" id="WNYA01000672">
    <property type="protein sequence ID" value="KAG8547601.1"/>
    <property type="molecule type" value="Genomic_DNA"/>
</dbReference>
<organism evidence="2 3">
    <name type="scientific">Engystomops pustulosus</name>
    <name type="common">Tungara frog</name>
    <name type="synonym">Physalaemus pustulosus</name>
    <dbReference type="NCBI Taxonomy" id="76066"/>
    <lineage>
        <taxon>Eukaryota</taxon>
        <taxon>Metazoa</taxon>
        <taxon>Chordata</taxon>
        <taxon>Craniata</taxon>
        <taxon>Vertebrata</taxon>
        <taxon>Euteleostomi</taxon>
        <taxon>Amphibia</taxon>
        <taxon>Batrachia</taxon>
        <taxon>Anura</taxon>
        <taxon>Neobatrachia</taxon>
        <taxon>Hyloidea</taxon>
        <taxon>Leptodactylidae</taxon>
        <taxon>Leiuperinae</taxon>
        <taxon>Engystomops</taxon>
    </lineage>
</organism>
<dbReference type="GO" id="GO:0006355">
    <property type="term" value="P:regulation of DNA-templated transcription"/>
    <property type="evidence" value="ECO:0007669"/>
    <property type="project" value="InterPro"/>
</dbReference>
<evidence type="ECO:0000256" key="1">
    <source>
        <dbReference type="SAM" id="MobiDB-lite"/>
    </source>
</evidence>
<dbReference type="Proteomes" id="UP000824782">
    <property type="component" value="Unassembled WGS sequence"/>
</dbReference>
<dbReference type="GO" id="GO:0034080">
    <property type="term" value="P:CENP-A containing chromatin assembly"/>
    <property type="evidence" value="ECO:0007669"/>
    <property type="project" value="InterPro"/>
</dbReference>
<evidence type="ECO:0000313" key="3">
    <source>
        <dbReference type="Proteomes" id="UP000824782"/>
    </source>
</evidence>
<accession>A0AAV6ZF15</accession>
<dbReference type="AlphaFoldDB" id="A0AAV6ZF15"/>
<proteinExistence type="predicted"/>
<comment type="caution">
    <text evidence="2">The sequence shown here is derived from an EMBL/GenBank/DDBJ whole genome shotgun (WGS) entry which is preliminary data.</text>
</comment>
<dbReference type="PANTHER" id="PTHR15581">
    <property type="entry name" value="CENTROMERE PROTEIN R"/>
    <property type="match status" value="1"/>
</dbReference>
<dbReference type="GO" id="GO:0005654">
    <property type="term" value="C:nucleoplasm"/>
    <property type="evidence" value="ECO:0007669"/>
    <property type="project" value="TreeGrafter"/>
</dbReference>
<feature type="region of interest" description="Disordered" evidence="1">
    <location>
        <begin position="39"/>
        <end position="103"/>
    </location>
</feature>
<dbReference type="Pfam" id="PF06729">
    <property type="entry name" value="CENP-R"/>
    <property type="match status" value="1"/>
</dbReference>
<dbReference type="PANTHER" id="PTHR15581:SF0">
    <property type="entry name" value="CENTROMERE PROTEIN R"/>
    <property type="match status" value="1"/>
</dbReference>
<reference evidence="2" key="1">
    <citation type="thesis" date="2020" institute="ProQuest LLC" country="789 East Eisenhower Parkway, Ann Arbor, MI, USA">
        <title>Comparative Genomics and Chromosome Evolution.</title>
        <authorList>
            <person name="Mudd A.B."/>
        </authorList>
    </citation>
    <scope>NUCLEOTIDE SEQUENCE</scope>
    <source>
        <strain evidence="2">237g6f4</strain>
        <tissue evidence="2">Blood</tissue>
    </source>
</reference>
<protein>
    <submittedName>
        <fullName evidence="2">Uncharacterized protein</fullName>
    </submittedName>
</protein>
<gene>
    <name evidence="2" type="ORF">GDO81_027970</name>
</gene>
<keyword evidence="3" id="KW-1185">Reference proteome</keyword>
<feature type="compositionally biased region" description="Polar residues" evidence="1">
    <location>
        <begin position="49"/>
        <end position="67"/>
    </location>
</feature>
<sequence>MRNLPARLCFRGTRLQAAQGANRQNKETIIVIGEHANEKSKIKVRDDPSSYSPITGTRQMSPSSASKQRAAMLAKEQRRQRDVTTGAAAPKSPRRGQSSPKENADILEKFSLVERSLNEFLKMRQRLMDVQAVGGSRELGNFAGLDRGATDLQTEMEKAKVLICEVRKMKQRRQRTG</sequence>
<evidence type="ECO:0000313" key="2">
    <source>
        <dbReference type="EMBL" id="KAG8547601.1"/>
    </source>
</evidence>
<feature type="compositionally biased region" description="Basic and acidic residues" evidence="1">
    <location>
        <begin position="39"/>
        <end position="48"/>
    </location>
</feature>
<dbReference type="InterPro" id="IPR009601">
    <property type="entry name" value="CENP-R"/>
</dbReference>
<name>A0AAV6ZF15_ENGPU</name>